<organism evidence="1 2">
    <name type="scientific">Massilia rubra</name>
    <dbReference type="NCBI Taxonomy" id="2607910"/>
    <lineage>
        <taxon>Bacteria</taxon>
        <taxon>Pseudomonadati</taxon>
        <taxon>Pseudomonadota</taxon>
        <taxon>Betaproteobacteria</taxon>
        <taxon>Burkholderiales</taxon>
        <taxon>Oxalobacteraceae</taxon>
        <taxon>Telluria group</taxon>
        <taxon>Massilia</taxon>
    </lineage>
</organism>
<name>A0ABX0LF60_9BURK</name>
<dbReference type="NCBIfam" id="NF033857">
    <property type="entry name" value="BPSL0067_fam"/>
    <property type="match status" value="1"/>
</dbReference>
<gene>
    <name evidence="1" type="ORF">F0185_07630</name>
</gene>
<evidence type="ECO:0000313" key="2">
    <source>
        <dbReference type="Proteomes" id="UP000785613"/>
    </source>
</evidence>
<dbReference type="InterPro" id="IPR047746">
    <property type="entry name" value="Dae2/Tae2-like"/>
</dbReference>
<evidence type="ECO:0000313" key="1">
    <source>
        <dbReference type="EMBL" id="NHZ33461.1"/>
    </source>
</evidence>
<reference evidence="1 2" key="1">
    <citation type="submission" date="2019-09" db="EMBL/GenBank/DDBJ databases">
        <title>Taxonomy of Antarctic Massilia spp.: description of Massilia rubra sp. nov., Massilia aquatica sp. nov., Massilia mucilaginosa sp. nov., Massilia frigida sp. nov. isolated from streams, lakes and regoliths.</title>
        <authorList>
            <person name="Holochova P."/>
            <person name="Sedlacek I."/>
            <person name="Kralova S."/>
            <person name="Maslanova I."/>
            <person name="Busse H.-J."/>
            <person name="Stankova E."/>
            <person name="Vrbovska V."/>
            <person name="Kovarovic V."/>
            <person name="Bartak M."/>
            <person name="Svec P."/>
            <person name="Pantucek R."/>
        </authorList>
    </citation>
    <scope>NUCLEOTIDE SEQUENCE [LARGE SCALE GENOMIC DNA]</scope>
    <source>
        <strain evidence="1 2">CCM 8692</strain>
    </source>
</reference>
<accession>A0ABX0LF60</accession>
<dbReference type="Proteomes" id="UP000785613">
    <property type="component" value="Unassembled WGS sequence"/>
</dbReference>
<protein>
    <submittedName>
        <fullName evidence="1">BPSL0067 family protein</fullName>
    </submittedName>
</protein>
<keyword evidence="2" id="KW-1185">Reference proteome</keyword>
<proteinExistence type="predicted"/>
<dbReference type="RefSeq" id="WP_167223132.1">
    <property type="nucleotide sequence ID" value="NZ_VUYU01000004.1"/>
</dbReference>
<sequence>MPHPVVYRDNLDDLMAEWERTDTKKIGNGQCVRLPQEYTNVGHTSRWQRGARVLDLTTLPPGTVIANFKLVNNKWRFPNEKGWHAALFYGFADVEKDAKGKPTAIVMVDQWTNKAPGMRRVSSWTAAEKKANPKRAEASNEATEFYVVEVQ</sequence>
<dbReference type="EMBL" id="VUYU01000004">
    <property type="protein sequence ID" value="NHZ33461.1"/>
    <property type="molecule type" value="Genomic_DNA"/>
</dbReference>
<comment type="caution">
    <text evidence="1">The sequence shown here is derived from an EMBL/GenBank/DDBJ whole genome shotgun (WGS) entry which is preliminary data.</text>
</comment>